<reference evidence="2" key="1">
    <citation type="submission" date="2016-10" db="EMBL/GenBank/DDBJ databases">
        <title>Sequence of Gallionella enrichment culture.</title>
        <authorList>
            <person name="Poehlein A."/>
            <person name="Muehling M."/>
            <person name="Daniel R."/>
        </authorList>
    </citation>
    <scope>NUCLEOTIDE SEQUENCE</scope>
</reference>
<proteinExistence type="predicted"/>
<gene>
    <name evidence="2" type="ORF">GALL_495310</name>
</gene>
<feature type="compositionally biased region" description="Polar residues" evidence="1">
    <location>
        <begin position="1"/>
        <end position="15"/>
    </location>
</feature>
<protein>
    <submittedName>
        <fullName evidence="2">Uncharacterized protein</fullName>
    </submittedName>
</protein>
<dbReference type="EMBL" id="MLJW01005055">
    <property type="protein sequence ID" value="OIQ68869.1"/>
    <property type="molecule type" value="Genomic_DNA"/>
</dbReference>
<organism evidence="2">
    <name type="scientific">mine drainage metagenome</name>
    <dbReference type="NCBI Taxonomy" id="410659"/>
    <lineage>
        <taxon>unclassified sequences</taxon>
        <taxon>metagenomes</taxon>
        <taxon>ecological metagenomes</taxon>
    </lineage>
</organism>
<accession>A0A1J5PYZ9</accession>
<dbReference type="AlphaFoldDB" id="A0A1J5PYZ9"/>
<evidence type="ECO:0000313" key="2">
    <source>
        <dbReference type="EMBL" id="OIQ68869.1"/>
    </source>
</evidence>
<evidence type="ECO:0000256" key="1">
    <source>
        <dbReference type="SAM" id="MobiDB-lite"/>
    </source>
</evidence>
<feature type="region of interest" description="Disordered" evidence="1">
    <location>
        <begin position="1"/>
        <end position="36"/>
    </location>
</feature>
<sequence>MVIRSGSTLSVSQANIGPVRPNPVMTSSTTNKMSSSVQAWRMALSQPTGGTMTPPEPWMGSQKKAATLSAPRLATFARRACTDISITDCSVLPAGLR</sequence>
<comment type="caution">
    <text evidence="2">The sequence shown here is derived from an EMBL/GenBank/DDBJ whole genome shotgun (WGS) entry which is preliminary data.</text>
</comment>
<feature type="compositionally biased region" description="Low complexity" evidence="1">
    <location>
        <begin position="25"/>
        <end position="36"/>
    </location>
</feature>
<name>A0A1J5PYZ9_9ZZZZ</name>